<dbReference type="Gene3D" id="3.30.565.10">
    <property type="entry name" value="Histidine kinase-like ATPase, C-terminal domain"/>
    <property type="match status" value="1"/>
</dbReference>
<keyword evidence="6" id="KW-0808">Transferase</keyword>
<dbReference type="SMART" id="SM00304">
    <property type="entry name" value="HAMP"/>
    <property type="match status" value="1"/>
</dbReference>
<dbReference type="InterPro" id="IPR003594">
    <property type="entry name" value="HATPase_dom"/>
</dbReference>
<keyword evidence="9 13" id="KW-1133">Transmembrane helix</keyword>
<evidence type="ECO:0000256" key="2">
    <source>
        <dbReference type="ARBA" id="ARBA00001968"/>
    </source>
</evidence>
<dbReference type="CDD" id="cd00082">
    <property type="entry name" value="HisKA"/>
    <property type="match status" value="1"/>
</dbReference>
<name>A0A512T0A3_9MICO</name>
<dbReference type="AlphaFoldDB" id="A0A512T0A3"/>
<dbReference type="SMART" id="SM00388">
    <property type="entry name" value="HisKA"/>
    <property type="match status" value="1"/>
</dbReference>
<evidence type="ECO:0000256" key="4">
    <source>
        <dbReference type="ARBA" id="ARBA00012438"/>
    </source>
</evidence>
<evidence type="ECO:0000256" key="11">
    <source>
        <dbReference type="ARBA" id="ARBA00023136"/>
    </source>
</evidence>
<gene>
    <name evidence="16" type="ORF">KLO01_16600</name>
</gene>
<sequence>MSTSTTAPPARSWFDPSGWSLTAKLVAAVVGLFLVITVATSAFTVIALQNHLVNQIDQDVTQSLVRAGGPRGPGDRDRDGDGGAIPGGGGESLIVVQRAGQVTVNRLESGRTVGELTTAQLAALNEAGLGPTPRTIEIPGLGDYRVAAARQPAGGTVVAGLPMSGIDKIVDAIIGLVVGTTITGLALVALGGQWIVRRNLAPLQRVAHTATQVSHLELDSGAVALAQRVPAADTDPRTEVGQVGLALNNMLDNVEGALMARHDSETRVRQFVADASHELRTPLASIRGYAELSRREREPVPASVTHALNRVESESLRMQGLVEDLLLLARLDAGRPLESGSVDLSLLAMDAVSDAHAAAPSHTWELDLPDEPVEVPGDQARLHQVVANLLANARTHTPPGTRVVTSLHREGDWVRLRVTDDGPGVPAALQDTVFERFSRGDEARNRAGGSTGLGLSIVDAVAKSHGGRVCLDSRPGHTSFSVLLPAAA</sequence>
<dbReference type="FunFam" id="1.10.287.130:FF:000001">
    <property type="entry name" value="Two-component sensor histidine kinase"/>
    <property type="match status" value="1"/>
</dbReference>
<evidence type="ECO:0000256" key="8">
    <source>
        <dbReference type="ARBA" id="ARBA00022777"/>
    </source>
</evidence>
<dbReference type="EMBL" id="BKBA01000008">
    <property type="protein sequence ID" value="GEQ13613.1"/>
    <property type="molecule type" value="Genomic_DNA"/>
</dbReference>
<feature type="domain" description="Histidine kinase" evidence="14">
    <location>
        <begin position="274"/>
        <end position="488"/>
    </location>
</feature>
<keyword evidence="7 13" id="KW-0812">Transmembrane</keyword>
<dbReference type="Pfam" id="PF00512">
    <property type="entry name" value="HisKA"/>
    <property type="match status" value="1"/>
</dbReference>
<dbReference type="PANTHER" id="PTHR45436">
    <property type="entry name" value="SENSOR HISTIDINE KINASE YKOH"/>
    <property type="match status" value="1"/>
</dbReference>
<dbReference type="Gene3D" id="6.10.340.10">
    <property type="match status" value="1"/>
</dbReference>
<dbReference type="Pfam" id="PF02518">
    <property type="entry name" value="HATPase_c"/>
    <property type="match status" value="1"/>
</dbReference>
<comment type="cofactor">
    <cofactor evidence="2">
        <name>a divalent metal cation</name>
        <dbReference type="ChEBI" id="CHEBI:60240"/>
    </cofactor>
</comment>
<dbReference type="InterPro" id="IPR005467">
    <property type="entry name" value="His_kinase_dom"/>
</dbReference>
<dbReference type="InterPro" id="IPR036097">
    <property type="entry name" value="HisK_dim/P_sf"/>
</dbReference>
<keyword evidence="5" id="KW-0597">Phosphoprotein</keyword>
<protein>
    <recommendedName>
        <fullName evidence="4">histidine kinase</fullName>
        <ecNumber evidence="4">2.7.13.3</ecNumber>
    </recommendedName>
</protein>
<feature type="region of interest" description="Disordered" evidence="12">
    <location>
        <begin position="64"/>
        <end position="85"/>
    </location>
</feature>
<dbReference type="InterPro" id="IPR050428">
    <property type="entry name" value="TCS_sensor_his_kinase"/>
</dbReference>
<feature type="transmembrane region" description="Helical" evidence="13">
    <location>
        <begin position="173"/>
        <end position="196"/>
    </location>
</feature>
<evidence type="ECO:0000313" key="16">
    <source>
        <dbReference type="EMBL" id="GEQ13613.1"/>
    </source>
</evidence>
<evidence type="ECO:0000256" key="3">
    <source>
        <dbReference type="ARBA" id="ARBA00004236"/>
    </source>
</evidence>
<keyword evidence="11 13" id="KW-0472">Membrane</keyword>
<accession>A0A512T0A3</accession>
<evidence type="ECO:0000256" key="1">
    <source>
        <dbReference type="ARBA" id="ARBA00000085"/>
    </source>
</evidence>
<dbReference type="SUPFAM" id="SSF55874">
    <property type="entry name" value="ATPase domain of HSP90 chaperone/DNA topoisomerase II/histidine kinase"/>
    <property type="match status" value="1"/>
</dbReference>
<dbReference type="Proteomes" id="UP000321793">
    <property type="component" value="Unassembled WGS sequence"/>
</dbReference>
<evidence type="ECO:0000256" key="9">
    <source>
        <dbReference type="ARBA" id="ARBA00022989"/>
    </source>
</evidence>
<dbReference type="FunFam" id="3.30.565.10:FF:000006">
    <property type="entry name" value="Sensor histidine kinase WalK"/>
    <property type="match status" value="1"/>
</dbReference>
<dbReference type="Gene3D" id="1.10.287.130">
    <property type="match status" value="1"/>
</dbReference>
<evidence type="ECO:0000259" key="14">
    <source>
        <dbReference type="PROSITE" id="PS50109"/>
    </source>
</evidence>
<evidence type="ECO:0000256" key="13">
    <source>
        <dbReference type="SAM" id="Phobius"/>
    </source>
</evidence>
<keyword evidence="17" id="KW-1185">Reference proteome</keyword>
<keyword evidence="10" id="KW-0902">Two-component regulatory system</keyword>
<dbReference type="CDD" id="cd06225">
    <property type="entry name" value="HAMP"/>
    <property type="match status" value="1"/>
</dbReference>
<keyword evidence="8 16" id="KW-0418">Kinase</keyword>
<evidence type="ECO:0000256" key="12">
    <source>
        <dbReference type="SAM" id="MobiDB-lite"/>
    </source>
</evidence>
<comment type="catalytic activity">
    <reaction evidence="1">
        <text>ATP + protein L-histidine = ADP + protein N-phospho-L-histidine.</text>
        <dbReference type="EC" id="2.7.13.3"/>
    </reaction>
</comment>
<dbReference type="InterPro" id="IPR003661">
    <property type="entry name" value="HisK_dim/P_dom"/>
</dbReference>
<dbReference type="PANTHER" id="PTHR45436:SF5">
    <property type="entry name" value="SENSOR HISTIDINE KINASE TRCS"/>
    <property type="match status" value="1"/>
</dbReference>
<dbReference type="GO" id="GO:0000155">
    <property type="term" value="F:phosphorelay sensor kinase activity"/>
    <property type="evidence" value="ECO:0007669"/>
    <property type="project" value="InterPro"/>
</dbReference>
<reference evidence="16 17" key="1">
    <citation type="submission" date="2019-07" db="EMBL/GenBank/DDBJ databases">
        <title>Whole genome shotgun sequence of Knoellia locipacati NBRC 109775.</title>
        <authorList>
            <person name="Hosoyama A."/>
            <person name="Uohara A."/>
            <person name="Ohji S."/>
            <person name="Ichikawa N."/>
        </authorList>
    </citation>
    <scope>NUCLEOTIDE SEQUENCE [LARGE SCALE GENOMIC DNA]</scope>
    <source>
        <strain evidence="16 17">NBRC 109775</strain>
    </source>
</reference>
<feature type="transmembrane region" description="Helical" evidence="13">
    <location>
        <begin position="25"/>
        <end position="48"/>
    </location>
</feature>
<dbReference type="PRINTS" id="PR00344">
    <property type="entry name" value="BCTRLSENSOR"/>
</dbReference>
<feature type="domain" description="HAMP" evidence="15">
    <location>
        <begin position="197"/>
        <end position="259"/>
    </location>
</feature>
<comment type="caution">
    <text evidence="16">The sequence shown here is derived from an EMBL/GenBank/DDBJ whole genome shotgun (WGS) entry which is preliminary data.</text>
</comment>
<dbReference type="GO" id="GO:0005509">
    <property type="term" value="F:calcium ion binding"/>
    <property type="evidence" value="ECO:0007669"/>
    <property type="project" value="UniProtKB-ARBA"/>
</dbReference>
<evidence type="ECO:0000256" key="5">
    <source>
        <dbReference type="ARBA" id="ARBA00022553"/>
    </source>
</evidence>
<dbReference type="InterPro" id="IPR003660">
    <property type="entry name" value="HAMP_dom"/>
</dbReference>
<dbReference type="SMART" id="SM00387">
    <property type="entry name" value="HATPase_c"/>
    <property type="match status" value="1"/>
</dbReference>
<comment type="subcellular location">
    <subcellularLocation>
        <location evidence="3">Cell membrane</location>
    </subcellularLocation>
</comment>
<dbReference type="InterPro" id="IPR036890">
    <property type="entry name" value="HATPase_C_sf"/>
</dbReference>
<evidence type="ECO:0000256" key="10">
    <source>
        <dbReference type="ARBA" id="ARBA00023012"/>
    </source>
</evidence>
<dbReference type="GO" id="GO:0005886">
    <property type="term" value="C:plasma membrane"/>
    <property type="evidence" value="ECO:0007669"/>
    <property type="project" value="UniProtKB-SubCell"/>
</dbReference>
<dbReference type="EC" id="2.7.13.3" evidence="4"/>
<dbReference type="PROSITE" id="PS50109">
    <property type="entry name" value="HIS_KIN"/>
    <property type="match status" value="1"/>
</dbReference>
<dbReference type="OrthoDB" id="9786919at2"/>
<dbReference type="RefSeq" id="WP_147064046.1">
    <property type="nucleotide sequence ID" value="NZ_BAABDN010000001.1"/>
</dbReference>
<dbReference type="PROSITE" id="PS50885">
    <property type="entry name" value="HAMP"/>
    <property type="match status" value="1"/>
</dbReference>
<proteinExistence type="predicted"/>
<dbReference type="CDD" id="cd00075">
    <property type="entry name" value="HATPase"/>
    <property type="match status" value="1"/>
</dbReference>
<evidence type="ECO:0000256" key="6">
    <source>
        <dbReference type="ARBA" id="ARBA00022679"/>
    </source>
</evidence>
<evidence type="ECO:0000259" key="15">
    <source>
        <dbReference type="PROSITE" id="PS50885"/>
    </source>
</evidence>
<dbReference type="InterPro" id="IPR004358">
    <property type="entry name" value="Sig_transdc_His_kin-like_C"/>
</dbReference>
<dbReference type="SUPFAM" id="SSF47384">
    <property type="entry name" value="Homodimeric domain of signal transducing histidine kinase"/>
    <property type="match status" value="1"/>
</dbReference>
<evidence type="ECO:0000256" key="7">
    <source>
        <dbReference type="ARBA" id="ARBA00022692"/>
    </source>
</evidence>
<organism evidence="16 17">
    <name type="scientific">Knoellia locipacati</name>
    <dbReference type="NCBI Taxonomy" id="882824"/>
    <lineage>
        <taxon>Bacteria</taxon>
        <taxon>Bacillati</taxon>
        <taxon>Actinomycetota</taxon>
        <taxon>Actinomycetes</taxon>
        <taxon>Micrococcales</taxon>
        <taxon>Intrasporangiaceae</taxon>
        <taxon>Knoellia</taxon>
    </lineage>
</organism>
<evidence type="ECO:0000313" key="17">
    <source>
        <dbReference type="Proteomes" id="UP000321793"/>
    </source>
</evidence>